<dbReference type="EMBL" id="LAZR01002147">
    <property type="protein sequence ID" value="KKN33832.1"/>
    <property type="molecule type" value="Genomic_DNA"/>
</dbReference>
<dbReference type="AlphaFoldDB" id="A0A0F9Q9W6"/>
<proteinExistence type="predicted"/>
<name>A0A0F9Q9W6_9ZZZZ</name>
<gene>
    <name evidence="1" type="ORF">LCGC14_0799660</name>
</gene>
<comment type="caution">
    <text evidence="1">The sequence shown here is derived from an EMBL/GenBank/DDBJ whole genome shotgun (WGS) entry which is preliminary data.</text>
</comment>
<evidence type="ECO:0000313" key="1">
    <source>
        <dbReference type="EMBL" id="KKN33832.1"/>
    </source>
</evidence>
<accession>A0A0F9Q9W6</accession>
<protein>
    <submittedName>
        <fullName evidence="1">Uncharacterized protein</fullName>
    </submittedName>
</protein>
<reference evidence="1" key="1">
    <citation type="journal article" date="2015" name="Nature">
        <title>Complex archaea that bridge the gap between prokaryotes and eukaryotes.</title>
        <authorList>
            <person name="Spang A."/>
            <person name="Saw J.H."/>
            <person name="Jorgensen S.L."/>
            <person name="Zaremba-Niedzwiedzka K."/>
            <person name="Martijn J."/>
            <person name="Lind A.E."/>
            <person name="van Eijk R."/>
            <person name="Schleper C."/>
            <person name="Guy L."/>
            <person name="Ettema T.J."/>
        </authorList>
    </citation>
    <scope>NUCLEOTIDE SEQUENCE</scope>
</reference>
<sequence>MCEIAGVPGRLAIWSLRNLSEETVRFRFNMARILMEKHRCAEALAVLQDKRP</sequence>
<organism evidence="1">
    <name type="scientific">marine sediment metagenome</name>
    <dbReference type="NCBI Taxonomy" id="412755"/>
    <lineage>
        <taxon>unclassified sequences</taxon>
        <taxon>metagenomes</taxon>
        <taxon>ecological metagenomes</taxon>
    </lineage>
</organism>